<evidence type="ECO:0000259" key="1">
    <source>
        <dbReference type="PROSITE" id="PS50042"/>
    </source>
</evidence>
<dbReference type="PROSITE" id="PS50042">
    <property type="entry name" value="CNMP_BINDING_3"/>
    <property type="match status" value="1"/>
</dbReference>
<sequence length="146" mass="15753">MSIEDDIALLARVPALNLLGMSALQVLAIGAEQRDYGYGDVLFHQNDIADAGYVVRRGSFRVAAEDGPDMVVGVGELIGELALIVDMRRPATATALEHSTVVRVSRTLYQRVLESHPEAARRIRDDLAARTNAAATAIARLTSKLV</sequence>
<dbReference type="SUPFAM" id="SSF51206">
    <property type="entry name" value="cAMP-binding domain-like"/>
    <property type="match status" value="1"/>
</dbReference>
<dbReference type="PANTHER" id="PTHR24567">
    <property type="entry name" value="CRP FAMILY TRANSCRIPTIONAL REGULATORY PROTEIN"/>
    <property type="match status" value="1"/>
</dbReference>
<reference evidence="2 3" key="1">
    <citation type="submission" date="2022-11" db="EMBL/GenBank/DDBJ databases">
        <authorList>
            <person name="Siebert D."/>
            <person name="Busche T."/>
            <person name="Saydam E."/>
            <person name="Kalinowski J."/>
            <person name="Ruckert C."/>
            <person name="Blombach B."/>
        </authorList>
    </citation>
    <scope>NUCLEOTIDE SEQUENCE [LARGE SCALE GENOMIC DNA]</scope>
    <source>
        <strain evidence="2 3">DSM 1083</strain>
    </source>
</reference>
<proteinExistence type="predicted"/>
<organism evidence="2 3">
    <name type="scientific">Afipia carboxydohydrogena</name>
    <name type="common">Pseudomonas carboxydohydrogena</name>
    <dbReference type="NCBI Taxonomy" id="290"/>
    <lineage>
        <taxon>Bacteria</taxon>
        <taxon>Pseudomonadati</taxon>
        <taxon>Pseudomonadota</taxon>
        <taxon>Alphaproteobacteria</taxon>
        <taxon>Hyphomicrobiales</taxon>
        <taxon>Nitrobacteraceae</taxon>
        <taxon>Afipia</taxon>
    </lineage>
</organism>
<dbReference type="EMBL" id="CP113162">
    <property type="protein sequence ID" value="WEF51766.1"/>
    <property type="molecule type" value="Genomic_DNA"/>
</dbReference>
<feature type="domain" description="Cyclic nucleotide-binding" evidence="1">
    <location>
        <begin position="15"/>
        <end position="130"/>
    </location>
</feature>
<dbReference type="Pfam" id="PF00027">
    <property type="entry name" value="cNMP_binding"/>
    <property type="match status" value="1"/>
</dbReference>
<dbReference type="InterPro" id="IPR018490">
    <property type="entry name" value="cNMP-bd_dom_sf"/>
</dbReference>
<dbReference type="CDD" id="cd00038">
    <property type="entry name" value="CAP_ED"/>
    <property type="match status" value="1"/>
</dbReference>
<dbReference type="Proteomes" id="UP001213907">
    <property type="component" value="Chromosome"/>
</dbReference>
<dbReference type="InterPro" id="IPR014710">
    <property type="entry name" value="RmlC-like_jellyroll"/>
</dbReference>
<evidence type="ECO:0000313" key="3">
    <source>
        <dbReference type="Proteomes" id="UP001213907"/>
    </source>
</evidence>
<accession>A0ABY8BR08</accession>
<dbReference type="PANTHER" id="PTHR24567:SF68">
    <property type="entry name" value="DNA-BINDING TRANSCRIPTIONAL DUAL REGULATOR CRP"/>
    <property type="match status" value="1"/>
</dbReference>
<keyword evidence="3" id="KW-1185">Reference proteome</keyword>
<gene>
    <name evidence="2" type="ORF">AFIC_000213</name>
</gene>
<dbReference type="RefSeq" id="WP_275247354.1">
    <property type="nucleotide sequence ID" value="NZ_BAABDX010000001.1"/>
</dbReference>
<dbReference type="InterPro" id="IPR000595">
    <property type="entry name" value="cNMP-bd_dom"/>
</dbReference>
<evidence type="ECO:0000313" key="2">
    <source>
        <dbReference type="EMBL" id="WEF51766.1"/>
    </source>
</evidence>
<name>A0ABY8BR08_AFICR</name>
<dbReference type="SMART" id="SM00100">
    <property type="entry name" value="cNMP"/>
    <property type="match status" value="1"/>
</dbReference>
<dbReference type="Gene3D" id="2.60.120.10">
    <property type="entry name" value="Jelly Rolls"/>
    <property type="match status" value="1"/>
</dbReference>
<dbReference type="InterPro" id="IPR050397">
    <property type="entry name" value="Env_Response_Regulators"/>
</dbReference>
<protein>
    <submittedName>
        <fullName evidence="2">Cyclic nucleotide-binding domain-containing protein</fullName>
    </submittedName>
</protein>